<dbReference type="SUPFAM" id="SSF53335">
    <property type="entry name" value="S-adenosyl-L-methionine-dependent methyltransferases"/>
    <property type="match status" value="1"/>
</dbReference>
<evidence type="ECO:0000256" key="1">
    <source>
        <dbReference type="ARBA" id="ARBA00023236"/>
    </source>
</evidence>
<reference evidence="6" key="1">
    <citation type="submission" date="2023-10" db="EMBL/GenBank/DDBJ databases">
        <title>Production of high quality cheese from raw caw milk (raw cheese).</title>
        <authorList>
            <person name="Samouris G."/>
        </authorList>
    </citation>
    <scope>NUCLEOTIDE SEQUENCE</scope>
    <source>
        <strain evidence="6">M17-3</strain>
    </source>
</reference>
<evidence type="ECO:0000313" key="7">
    <source>
        <dbReference type="Proteomes" id="UP001186047"/>
    </source>
</evidence>
<dbReference type="Proteomes" id="UP001186047">
    <property type="component" value="Unassembled WGS sequence"/>
</dbReference>
<dbReference type="PROSITE" id="PS51192">
    <property type="entry name" value="HELICASE_ATP_BIND_1"/>
    <property type="match status" value="1"/>
</dbReference>
<evidence type="ECO:0000256" key="3">
    <source>
        <dbReference type="SAM" id="MobiDB-lite"/>
    </source>
</evidence>
<dbReference type="InterPro" id="IPR006935">
    <property type="entry name" value="Helicase/UvrB_N"/>
</dbReference>
<evidence type="ECO:0000259" key="4">
    <source>
        <dbReference type="PROSITE" id="PS51192"/>
    </source>
</evidence>
<feature type="region of interest" description="Disordered" evidence="3">
    <location>
        <begin position="2483"/>
        <end position="2505"/>
    </location>
</feature>
<feature type="region of interest" description="Disordered" evidence="3">
    <location>
        <begin position="274"/>
        <end position="293"/>
    </location>
</feature>
<dbReference type="GO" id="GO:0009432">
    <property type="term" value="P:SOS response"/>
    <property type="evidence" value="ECO:0007669"/>
    <property type="project" value="UniProtKB-KW"/>
</dbReference>
<dbReference type="PANTHER" id="PTHR41313">
    <property type="entry name" value="ADENINE-SPECIFIC METHYLTRANSFERASE"/>
    <property type="match status" value="1"/>
</dbReference>
<dbReference type="Pfam" id="PF07669">
    <property type="entry name" value="Eco57I"/>
    <property type="match status" value="1"/>
</dbReference>
<evidence type="ECO:0000313" key="6">
    <source>
        <dbReference type="EMBL" id="MDV2631349.1"/>
    </source>
</evidence>
<evidence type="ECO:0000256" key="2">
    <source>
        <dbReference type="SAM" id="Coils"/>
    </source>
</evidence>
<dbReference type="Pfam" id="PF00271">
    <property type="entry name" value="Helicase_C"/>
    <property type="match status" value="1"/>
</dbReference>
<feature type="coiled-coil region" evidence="2">
    <location>
        <begin position="235"/>
        <end position="266"/>
    </location>
</feature>
<evidence type="ECO:0000259" key="5">
    <source>
        <dbReference type="PROSITE" id="PS51194"/>
    </source>
</evidence>
<name>A0AAE4NPN6_9LACT</name>
<dbReference type="InterPro" id="IPR027417">
    <property type="entry name" value="P-loop_NTPase"/>
</dbReference>
<dbReference type="InterPro" id="IPR001650">
    <property type="entry name" value="Helicase_C-like"/>
</dbReference>
<keyword evidence="1" id="KW-0227">DNA damage</keyword>
<protein>
    <submittedName>
        <fullName evidence="6">SNF2-related protein</fullName>
    </submittedName>
</protein>
<feature type="compositionally biased region" description="Basic and acidic residues" evidence="3">
    <location>
        <begin position="2483"/>
        <end position="2494"/>
    </location>
</feature>
<dbReference type="PROSITE" id="PS51194">
    <property type="entry name" value="HELICASE_CTER"/>
    <property type="match status" value="1"/>
</dbReference>
<dbReference type="InterPro" id="IPR029063">
    <property type="entry name" value="SAM-dependent_MTases_sf"/>
</dbReference>
<dbReference type="SMART" id="SM00487">
    <property type="entry name" value="DEXDc"/>
    <property type="match status" value="1"/>
</dbReference>
<dbReference type="InterPro" id="IPR011639">
    <property type="entry name" value="MethylTrfase_TaqI-like_dom"/>
</dbReference>
<dbReference type="GO" id="GO:0005524">
    <property type="term" value="F:ATP binding"/>
    <property type="evidence" value="ECO:0007669"/>
    <property type="project" value="InterPro"/>
</dbReference>
<dbReference type="GO" id="GO:0006304">
    <property type="term" value="P:DNA modification"/>
    <property type="evidence" value="ECO:0007669"/>
    <property type="project" value="InterPro"/>
</dbReference>
<feature type="domain" description="Helicase C-terminal" evidence="5">
    <location>
        <begin position="2067"/>
        <end position="2254"/>
    </location>
</feature>
<organism evidence="6 7">
    <name type="scientific">Lactococcus lactis</name>
    <dbReference type="NCBI Taxonomy" id="1358"/>
    <lineage>
        <taxon>Bacteria</taxon>
        <taxon>Bacillati</taxon>
        <taxon>Bacillota</taxon>
        <taxon>Bacilli</taxon>
        <taxon>Lactobacillales</taxon>
        <taxon>Streptococcaceae</taxon>
        <taxon>Lactococcus</taxon>
    </lineage>
</organism>
<dbReference type="GO" id="GO:0003677">
    <property type="term" value="F:DNA binding"/>
    <property type="evidence" value="ECO:0007669"/>
    <property type="project" value="InterPro"/>
</dbReference>
<dbReference type="PANTHER" id="PTHR41313:SF1">
    <property type="entry name" value="DNA METHYLASE ADENINE-SPECIFIC DOMAIN-CONTAINING PROTEIN"/>
    <property type="match status" value="1"/>
</dbReference>
<feature type="domain" description="Helicase ATP-binding" evidence="4">
    <location>
        <begin position="1676"/>
        <end position="1922"/>
    </location>
</feature>
<sequence length="2505" mass="288275">MNREQVVQSMSDFLVNFNNLSREEKLDFLNFNQLHHLRKINDIISIYMQNPEATILGSFDYWKNLSTESSVEFGQKASVRLWDENGRTKETLYDITQTTLHEGFRFQETIVDERVLVNTIGELTGQDYLLGDFDLNEYNESLSRFIKSYIEKTVPTLPNYSTEQINLALDIAKYNIIEEFGAFLEDDSYYQEIAQTVLETFDKTSEQGNLLRCLALGNNFSQEFSRQILANYERVTALTVERLEKQEELQQKLEELEPNINFEEKAEILDTNINSKDNKSIPPGNKNISDKTNSNVNIEPNILSELPSFTEEQIGVIKEIIPTFYEDSPSELSDGDYIAFFDELRNNLITDSDLIESAKINTYRDFEFTLNDTINKYLVQHYPEQKQLYQFLLNHQPIDFQRVIGNQIYEHLHEPVQDNLENEAEETTDISDTSSSYEKPFISSKDEYIAILEDVYTKLFDSYMDVQNLKLQGQNVSGSYDTFDINTSDGDVQFGYNYIGRERGTDDDSQVIFWLSTDKEEYSTRPMSAAIRSKIMDVFMLGLNDLDFDDLEYEEPKSNETTSNDKKLDAEILTDNDLLREVFKYGSGFEQGKQRIQYYFSEHEFTLSKTKAAAFLKEECGVGGRGDGYFDFMTDSKGIEVWKPVERKFTWSKAVEYLTEAVLSGKYLDSKDQLEYEAWKSEPKNIDYARARWREENVVPEKEQQTEISLFDFEDNYAEEVIPETEPIIEGQKKSSDLANLSGHFDVDKNDKVPLQSDSDRSTQISKLLIDYSFPVKSIYSRKAADKVQDNIRALQLLKELNTDKRKATSTEQEILAKYVGWGGLANTFFDESNPRFQKERENLKELVSTQEYSKMRKSSLTAYFTDPDIISHIYRQLDDLGFKGGRVLDPSMGSGNFFSAMPEELKQESDLYGVEIETLSGQLSKQLHQTANIQVKGFEATNFANDSMDLVITNVPFGQTYLTDDKYDNNYAIHDYFIKKSLDLVHEGGYVAVITSTFTMDKQNDSFRKELASIANLVGAVRLPDTAFKSIAGTDVSSDILIFQKTSSPELNPIWINTVKQADALGNVVTFNNYFKEHYDKVLGEIKIKTFNGGTLSIQNKANHDELMNALDIALNFERNQNTAILQRQTEVFEIIKSNDGSIPNEVLENIAPFTLYVHDNRPYYHNGKNVELHQKTSSINLKTNEDRKAQLERYERNKDKIFDQKEKFVTSYVGKGYFDSWNNFIPTTSEGKNNLPDIDSETLSKIAQNDAAFSNNKRYSFDPKTSQLTIETLESTQYFYHVDYNKADVKAIEQMIDLRQTLQEVLKVQHQPDFEETYEPLRQTLNKKYDAFVSQYGAISFRSNRSLMKKDDYYQFLASIEDEVEDEQTKLPKYVKGTVFFEPTIQVEKGVVEVKSAADALLASLNHRGTLDFDYMKDIYPHTKEEMVAELGERLFYLGADEYQVREDYLSGDVKTKLSVAMTNRDFDFEGYDWSRNISALEEVVPKDLMISEINYKFGTRFIPNTIYQKFLAEMLDQIPRGSDKSNPDFVTIDYDKNSDVYRVELEMTNTYAVVDKYGYKNYSKSQSYAADKLATTLLNQRAPKIYQPDPDDPTGKKRILDSEATAAIQERGTELASQFEEWVMKSPEVQAEIVKIYNERYNRSVVKLYDGSSLSVNGLAKQYQLRPHQQNAVMRIVQERRAGLAHEVGSGKTLTLLASSMKLQELGVISKPMFVIPKPLVEQFGREIYKYFPESKVLIATTEDFSKDNRKRFISRIANGNYNAIVIADSQFGKVAMSKEYQEFYINNEIDQAREALENSDSGNKYTVKRIERKIEGLEKRLENLQKTDTDTFINFEELGIDFISVDEAHNFKNLAPYTQLENVKGVADTRSQKAMDLMMKIEYLHSLYDNRNVVFSTGTPMSNSVVELYTMMKYIEPDVLERYGVANFDSWVSSFGVIDNNFELTAAGTFKINRRFTKFGNVPELMKMFRESWDIQTSDMLDLPVPEAVTTPHYTTVTSAQAEYIDDLIQRATEIESGSVKPYEDNMLKIVGENRKLTLDMRALDDSIYSDIDSDKLNQVVANVFQIYQENDEKKSTQMIFSDQSVPYKYRNSQTYNLDGTINTFSAYDEIKAKLVARGIPEQEIRFIHEATDKNKEAMMRDMRTGKIRVLIGSTSKAGTGLNVQDKLIAVHHLDVPWRPSDITQRNGRIIRQGNENPLVQIHFYITKGSMDSFLWQTQEVKKNFIEQIMNGQSAAREMEELTTDTPSPASFKAAANGNPLQAEFMKLDMELQVLKRSRTRFYEGKATDQNRIGEEKNRLSSFEKRLENVEKDLSNIKETKGNPFSLELSYNGQSKYFNDQDKKSDVGEFFAKRLNGNVLQYQVSTERIALKSLGHYRGFELVHQVASSTDNTNHDLILKGNAQYSVRVDVSAPTGILTRIDNKIDEGIARDFENTLNEIDRLKNAINKIEEAENAPYPKEEEYKEKMERYNDLKESLEAERSGKVRDVTSDYENVEEMEM</sequence>
<dbReference type="RefSeq" id="WP_317058828.1">
    <property type="nucleotide sequence ID" value="NZ_JAWHVL010000002.1"/>
</dbReference>
<accession>A0AAE4NPN6</accession>
<dbReference type="Gene3D" id="3.40.50.300">
    <property type="entry name" value="P-loop containing nucleotide triphosphate hydrolases"/>
    <property type="match status" value="2"/>
</dbReference>
<dbReference type="PRINTS" id="PR00507">
    <property type="entry name" value="N12N6MTFRASE"/>
</dbReference>
<dbReference type="EMBL" id="JAWHVL010000002">
    <property type="protein sequence ID" value="MDV2631349.1"/>
    <property type="molecule type" value="Genomic_DNA"/>
</dbReference>
<dbReference type="SUPFAM" id="SSF52540">
    <property type="entry name" value="P-loop containing nucleoside triphosphate hydrolases"/>
    <property type="match status" value="2"/>
</dbReference>
<proteinExistence type="predicted"/>
<dbReference type="Pfam" id="PF04851">
    <property type="entry name" value="ResIII"/>
    <property type="match status" value="1"/>
</dbReference>
<dbReference type="GO" id="GO:0016787">
    <property type="term" value="F:hydrolase activity"/>
    <property type="evidence" value="ECO:0007669"/>
    <property type="project" value="InterPro"/>
</dbReference>
<dbReference type="InterPro" id="IPR052933">
    <property type="entry name" value="DNA_Protect_Modify"/>
</dbReference>
<gene>
    <name evidence="6" type="ORF">RZO31_00460</name>
</gene>
<feature type="coiled-coil region" evidence="2">
    <location>
        <begin position="2297"/>
        <end position="2324"/>
    </location>
</feature>
<keyword evidence="1" id="KW-0742">SOS response</keyword>
<dbReference type="Gene3D" id="3.40.50.150">
    <property type="entry name" value="Vaccinia Virus protein VP39"/>
    <property type="match status" value="1"/>
</dbReference>
<comment type="caution">
    <text evidence="6">The sequence shown here is derived from an EMBL/GenBank/DDBJ whole genome shotgun (WGS) entry which is preliminary data.</text>
</comment>
<dbReference type="InterPro" id="IPR014001">
    <property type="entry name" value="Helicase_ATP-bd"/>
</dbReference>
<keyword evidence="2" id="KW-0175">Coiled coil</keyword>
<dbReference type="GO" id="GO:0009007">
    <property type="term" value="F:site-specific DNA-methyltransferase (adenine-specific) activity"/>
    <property type="evidence" value="ECO:0007669"/>
    <property type="project" value="UniProtKB-EC"/>
</dbReference>
<dbReference type="SMART" id="SM00490">
    <property type="entry name" value="HELICc"/>
    <property type="match status" value="1"/>
</dbReference>